<dbReference type="InterPro" id="IPR001930">
    <property type="entry name" value="Peptidase_M1"/>
</dbReference>
<comment type="similarity">
    <text evidence="2 12">Belongs to the peptidase M1 family.</text>
</comment>
<dbReference type="InterPro" id="IPR034016">
    <property type="entry name" value="M1_APN-typ"/>
</dbReference>
<evidence type="ECO:0000256" key="12">
    <source>
        <dbReference type="RuleBase" id="RU364040"/>
    </source>
</evidence>
<keyword evidence="8 12" id="KW-0482">Metalloprotease</keyword>
<dbReference type="PRINTS" id="PR00756">
    <property type="entry name" value="ALADIPTASE"/>
</dbReference>
<dbReference type="Pfam" id="PF11838">
    <property type="entry name" value="ERAP1_C"/>
    <property type="match status" value="1"/>
</dbReference>
<dbReference type="InterPro" id="IPR042097">
    <property type="entry name" value="Aminopeptidase_N-like_N_sf"/>
</dbReference>
<evidence type="ECO:0000256" key="4">
    <source>
        <dbReference type="ARBA" id="ARBA00022670"/>
    </source>
</evidence>
<organism evidence="16 17">
    <name type="scientific">Candidatus Obscuribacter phosphatis</name>
    <dbReference type="NCBI Taxonomy" id="1906157"/>
    <lineage>
        <taxon>Bacteria</taxon>
        <taxon>Bacillati</taxon>
        <taxon>Candidatus Melainabacteria</taxon>
        <taxon>Candidatus Obscuribacterales</taxon>
        <taxon>Candidatus Obscuribacteraceae</taxon>
        <taxon>Candidatus Obscuribacter</taxon>
    </lineage>
</organism>
<evidence type="ECO:0000313" key="16">
    <source>
        <dbReference type="EMBL" id="MBN8662543.1"/>
    </source>
</evidence>
<dbReference type="InterPro" id="IPR050344">
    <property type="entry name" value="Peptidase_M1_aminopeptidases"/>
</dbReference>
<keyword evidence="3 12" id="KW-0031">Aminopeptidase</keyword>
<name>A0A8J7PIE0_9BACT</name>
<evidence type="ECO:0000313" key="17">
    <source>
        <dbReference type="Proteomes" id="UP000664277"/>
    </source>
</evidence>
<dbReference type="InterPro" id="IPR024571">
    <property type="entry name" value="ERAP1-like_C_dom"/>
</dbReference>
<protein>
    <recommendedName>
        <fullName evidence="12">Aminopeptidase</fullName>
        <ecNumber evidence="12">3.4.11.-</ecNumber>
    </recommendedName>
</protein>
<sequence length="899" mass="101242">MTAGKCDDYRLSKAVLPERYRIHLCPDLQTFTFTGNCEIDVLINAGETEKISEIVMNAVELDVRSASLLTKAGSQIESVKIELNHELERLTIKFAEALEPGPATITLEFSGHINDKLRGFYRSEQVHPENGEKSYIALTQFEATDARRAFPCFDEPEFKATFQLEMTVEKSLTVISNTPIAEEILKSNDLGQTLKTVRFKETMKMSTYIVAFLVGSFDKSETIDVEGIPFTVYAPQGKGHLTKFALDIGAFALQFFNSYYGIKYPGEKMDMIAVPDFAFGAMENLGAVIYRENALLVDPNRASHQELERVADVIAHELAHMWFGNLTTMKWWNGIWLNEAFATFMQLVAVDNFKPSWKRWETFGVSRATAMTTDGLSATRKIEFPVIKPEEANGMFDVLTYEKGASVLRMLEQFIGESEFKAGVNAYLQKHKYANTETADLWQALAESAKLPVGGIMDSWIYQEGYPLVKVERGEKPGTIKLKQERFFYLRENSADTLFQIPLIIKVGFGAKDGSPEAPNGGMGSFQTIKYLLKEKEANLDLNELLSQSSKENKVIAEASDLKLLVVNAGGSGFYRVHYDSELMKCFKSALQEQFAAPAQGHVKQTDVPLSTLERFNLINDFFALAVNGTAPLPEYLDFLKLFRLEGDKNVWALIISSLQYLERIYFPSTAAIRELPLELLKPTISCLGLAEMPGESEQIKQLRGLALQAIGTTGDDKEIQKQLSELYEKNGDNLPPDILSAALSVLAYCGDENRYNAFHAKYLAAQSPQEKERYMQALAQFKQEDLLKRTLSMTLTGEIRSQNAPYLVRNLMLNPWGRKVGWQFVKDNWSEIRAKFPALIITRLVEGITGLIDEQLSLEAEKFFAENPVKEGQKTVDQHREKLKVAMSLQRRLKQAVV</sequence>
<evidence type="ECO:0000256" key="8">
    <source>
        <dbReference type="ARBA" id="ARBA00023049"/>
    </source>
</evidence>
<dbReference type="SUPFAM" id="SSF55486">
    <property type="entry name" value="Metalloproteases ('zincins'), catalytic domain"/>
    <property type="match status" value="1"/>
</dbReference>
<accession>A0A8J7PIE0</accession>
<keyword evidence="5 10" id="KW-0479">Metal-binding</keyword>
<dbReference type="CDD" id="cd09601">
    <property type="entry name" value="M1_APN-Q_like"/>
    <property type="match status" value="1"/>
</dbReference>
<evidence type="ECO:0000259" key="13">
    <source>
        <dbReference type="Pfam" id="PF01433"/>
    </source>
</evidence>
<dbReference type="Gene3D" id="2.60.40.1730">
    <property type="entry name" value="tricorn interacting facor f3 domain"/>
    <property type="match status" value="1"/>
</dbReference>
<dbReference type="AlphaFoldDB" id="A0A8J7PIE0"/>
<evidence type="ECO:0000256" key="3">
    <source>
        <dbReference type="ARBA" id="ARBA00022438"/>
    </source>
</evidence>
<dbReference type="FunFam" id="1.10.390.10:FF:000006">
    <property type="entry name" value="Puromycin-sensitive aminopeptidase"/>
    <property type="match status" value="1"/>
</dbReference>
<keyword evidence="6 12" id="KW-0378">Hydrolase</keyword>
<comment type="cofactor">
    <cofactor evidence="10 12">
        <name>Zn(2+)</name>
        <dbReference type="ChEBI" id="CHEBI:29105"/>
    </cofactor>
    <text evidence="10 12">Binds 1 zinc ion per subunit.</text>
</comment>
<evidence type="ECO:0000256" key="5">
    <source>
        <dbReference type="ARBA" id="ARBA00022723"/>
    </source>
</evidence>
<keyword evidence="4 12" id="KW-0645">Protease</keyword>
<dbReference type="GO" id="GO:0005615">
    <property type="term" value="C:extracellular space"/>
    <property type="evidence" value="ECO:0007669"/>
    <property type="project" value="TreeGrafter"/>
</dbReference>
<evidence type="ECO:0000256" key="2">
    <source>
        <dbReference type="ARBA" id="ARBA00010136"/>
    </source>
</evidence>
<dbReference type="GO" id="GO:0042277">
    <property type="term" value="F:peptide binding"/>
    <property type="evidence" value="ECO:0007669"/>
    <property type="project" value="TreeGrafter"/>
</dbReference>
<dbReference type="FunFam" id="2.60.40.1730:FF:000002">
    <property type="entry name" value="Aminopeptidase"/>
    <property type="match status" value="1"/>
</dbReference>
<dbReference type="SUPFAM" id="SSF63737">
    <property type="entry name" value="Leukotriene A4 hydrolase N-terminal domain"/>
    <property type="match status" value="1"/>
</dbReference>
<reference evidence="16" key="1">
    <citation type="submission" date="2021-02" db="EMBL/GenBank/DDBJ databases">
        <title>Genome-Resolved Metagenomics of a Microbial Community Performing Photosynthetic Biological Nutrient Removal.</title>
        <authorList>
            <person name="Mcdaniel E.A."/>
        </authorList>
    </citation>
    <scope>NUCLEOTIDE SEQUENCE</scope>
    <source>
        <strain evidence="16">UWPOB_OBS1</strain>
    </source>
</reference>
<feature type="domain" description="ERAP1-like C-terminal" evidence="14">
    <location>
        <begin position="565"/>
        <end position="885"/>
    </location>
</feature>
<feature type="domain" description="Aminopeptidase N-like N-terminal" evidence="15">
    <location>
        <begin position="17"/>
        <end position="209"/>
    </location>
</feature>
<dbReference type="GO" id="GO:0008270">
    <property type="term" value="F:zinc ion binding"/>
    <property type="evidence" value="ECO:0007669"/>
    <property type="project" value="UniProtKB-UniRule"/>
</dbReference>
<feature type="site" description="Transition state stabilizer" evidence="11">
    <location>
        <position position="401"/>
    </location>
</feature>
<dbReference type="GO" id="GO:0006508">
    <property type="term" value="P:proteolysis"/>
    <property type="evidence" value="ECO:0007669"/>
    <property type="project" value="UniProtKB-KW"/>
</dbReference>
<feature type="domain" description="Peptidase M1 membrane alanine aminopeptidase" evidence="13">
    <location>
        <begin position="244"/>
        <end position="460"/>
    </location>
</feature>
<feature type="binding site" evidence="10">
    <location>
        <position position="339"/>
    </location>
    <ligand>
        <name>Zn(2+)</name>
        <dbReference type="ChEBI" id="CHEBI:29105"/>
        <note>catalytic</note>
    </ligand>
</feature>
<dbReference type="GO" id="GO:0016285">
    <property type="term" value="F:alanyl aminopeptidase activity"/>
    <property type="evidence" value="ECO:0007669"/>
    <property type="project" value="UniProtKB-EC"/>
</dbReference>
<evidence type="ECO:0000259" key="14">
    <source>
        <dbReference type="Pfam" id="PF11838"/>
    </source>
</evidence>
<gene>
    <name evidence="16" type="ORF">J0M35_19400</name>
</gene>
<dbReference type="Gene3D" id="1.10.390.10">
    <property type="entry name" value="Neutral Protease Domain 2"/>
    <property type="match status" value="1"/>
</dbReference>
<feature type="binding site" evidence="10">
    <location>
        <position position="316"/>
    </location>
    <ligand>
        <name>Zn(2+)</name>
        <dbReference type="ChEBI" id="CHEBI:29105"/>
        <note>catalytic</note>
    </ligand>
</feature>
<feature type="active site" description="Proton acceptor" evidence="9">
    <location>
        <position position="317"/>
    </location>
</feature>
<dbReference type="Proteomes" id="UP000664277">
    <property type="component" value="Unassembled WGS sequence"/>
</dbReference>
<evidence type="ECO:0000256" key="7">
    <source>
        <dbReference type="ARBA" id="ARBA00022833"/>
    </source>
</evidence>
<feature type="binding site" evidence="10">
    <location>
        <position position="320"/>
    </location>
    <ligand>
        <name>Zn(2+)</name>
        <dbReference type="ChEBI" id="CHEBI:29105"/>
        <note>catalytic</note>
    </ligand>
</feature>
<dbReference type="Gene3D" id="1.25.50.20">
    <property type="match status" value="1"/>
</dbReference>
<dbReference type="PANTHER" id="PTHR11533:SF174">
    <property type="entry name" value="PUROMYCIN-SENSITIVE AMINOPEPTIDASE-RELATED"/>
    <property type="match status" value="1"/>
</dbReference>
<dbReference type="PANTHER" id="PTHR11533">
    <property type="entry name" value="PROTEASE M1 ZINC METALLOPROTEASE"/>
    <property type="match status" value="1"/>
</dbReference>
<comment type="catalytic activity">
    <reaction evidence="1">
        <text>Release of an N-terminal amino acid, Xaa-|-Yaa- from a peptide, amide or arylamide. Xaa is preferably Ala, but may be most amino acids including Pro (slow action). When a terminal hydrophobic residue is followed by a prolyl residue, the two may be released as an intact Xaa-Pro dipeptide.</text>
        <dbReference type="EC" id="3.4.11.2"/>
    </reaction>
</comment>
<dbReference type="InterPro" id="IPR014782">
    <property type="entry name" value="Peptidase_M1_dom"/>
</dbReference>
<dbReference type="GO" id="GO:0005737">
    <property type="term" value="C:cytoplasm"/>
    <property type="evidence" value="ECO:0007669"/>
    <property type="project" value="TreeGrafter"/>
</dbReference>
<proteinExistence type="inferred from homology"/>
<dbReference type="Pfam" id="PF01433">
    <property type="entry name" value="Peptidase_M1"/>
    <property type="match status" value="1"/>
</dbReference>
<dbReference type="EC" id="3.4.11.-" evidence="12"/>
<evidence type="ECO:0000256" key="11">
    <source>
        <dbReference type="PIRSR" id="PIRSR634016-4"/>
    </source>
</evidence>
<evidence type="ECO:0000259" key="15">
    <source>
        <dbReference type="Pfam" id="PF17900"/>
    </source>
</evidence>
<keyword evidence="7 10" id="KW-0862">Zinc</keyword>
<evidence type="ECO:0000256" key="10">
    <source>
        <dbReference type="PIRSR" id="PIRSR634016-3"/>
    </source>
</evidence>
<dbReference type="GO" id="GO:0070006">
    <property type="term" value="F:metalloaminopeptidase activity"/>
    <property type="evidence" value="ECO:0007669"/>
    <property type="project" value="TreeGrafter"/>
</dbReference>
<dbReference type="GO" id="GO:0016020">
    <property type="term" value="C:membrane"/>
    <property type="evidence" value="ECO:0007669"/>
    <property type="project" value="TreeGrafter"/>
</dbReference>
<evidence type="ECO:0000256" key="1">
    <source>
        <dbReference type="ARBA" id="ARBA00000098"/>
    </source>
</evidence>
<dbReference type="Pfam" id="PF17900">
    <property type="entry name" value="Peptidase_M1_N"/>
    <property type="match status" value="1"/>
</dbReference>
<dbReference type="GO" id="GO:0043171">
    <property type="term" value="P:peptide catabolic process"/>
    <property type="evidence" value="ECO:0007669"/>
    <property type="project" value="TreeGrafter"/>
</dbReference>
<evidence type="ECO:0000256" key="9">
    <source>
        <dbReference type="PIRSR" id="PIRSR634016-1"/>
    </source>
</evidence>
<dbReference type="InterPro" id="IPR045357">
    <property type="entry name" value="Aminopeptidase_N-like_N"/>
</dbReference>
<dbReference type="InterPro" id="IPR027268">
    <property type="entry name" value="Peptidase_M4/M1_CTD_sf"/>
</dbReference>
<dbReference type="EMBL" id="JAFLCK010000042">
    <property type="protein sequence ID" value="MBN8662543.1"/>
    <property type="molecule type" value="Genomic_DNA"/>
</dbReference>
<comment type="caution">
    <text evidence="16">The sequence shown here is derived from an EMBL/GenBank/DDBJ whole genome shotgun (WGS) entry which is preliminary data.</text>
</comment>
<evidence type="ECO:0000256" key="6">
    <source>
        <dbReference type="ARBA" id="ARBA00022801"/>
    </source>
</evidence>
<dbReference type="Gene3D" id="2.60.40.1910">
    <property type="match status" value="1"/>
</dbReference>